<comment type="caution">
    <text evidence="2">The sequence shown here is derived from an EMBL/GenBank/DDBJ whole genome shotgun (WGS) entry which is preliminary data.</text>
</comment>
<keyword evidence="3" id="KW-1185">Reference proteome</keyword>
<reference evidence="2 3" key="1">
    <citation type="journal article" date="2021" name="Sci. Rep.">
        <title>The genome of the diatom Chaetoceros tenuissimus carries an ancient integrated fragment of an extant virus.</title>
        <authorList>
            <person name="Hongo Y."/>
            <person name="Kimura K."/>
            <person name="Takaki Y."/>
            <person name="Yoshida Y."/>
            <person name="Baba S."/>
            <person name="Kobayashi G."/>
            <person name="Nagasaki K."/>
            <person name="Hano T."/>
            <person name="Tomaru Y."/>
        </authorList>
    </citation>
    <scope>NUCLEOTIDE SEQUENCE [LARGE SCALE GENOMIC DNA]</scope>
    <source>
        <strain evidence="2 3">NIES-3715</strain>
    </source>
</reference>
<evidence type="ECO:0000313" key="3">
    <source>
        <dbReference type="Proteomes" id="UP001054902"/>
    </source>
</evidence>
<dbReference type="Proteomes" id="UP001054902">
    <property type="component" value="Unassembled WGS sequence"/>
</dbReference>
<proteinExistence type="predicted"/>
<name>A0AAD3D2L2_9STRA</name>
<evidence type="ECO:0000313" key="2">
    <source>
        <dbReference type="EMBL" id="GFH55390.1"/>
    </source>
</evidence>
<protein>
    <submittedName>
        <fullName evidence="2">Uncharacterized protein</fullName>
    </submittedName>
</protein>
<sequence>MTPKKKQKEGIAPILVGNKSSIDPNNLNLIYNCDIISLNGDEVSRDGEAPLCLEGSDVFSPIKGKGTIEHLLYSPIKVSKEKDNPNPRKNRSKNQVSKGCEKKSEEIQYIKIPDRAKEYGTQFSFEVFKHLRITKFRESDRGGRSKTLENKLFLTLGLSCRYCDGESGKKKGGRCGRYFPTSFKTFKDPNKIIFSVYRHLKRCQECPTDVIQKLDAFHTVYETERAAQKRGMQVKFYQLVWKAFREKEFENF</sequence>
<evidence type="ECO:0000256" key="1">
    <source>
        <dbReference type="SAM" id="MobiDB-lite"/>
    </source>
</evidence>
<dbReference type="AlphaFoldDB" id="A0AAD3D2L2"/>
<gene>
    <name evidence="2" type="ORF">CTEN210_11866</name>
</gene>
<dbReference type="EMBL" id="BLLK01000047">
    <property type="protein sequence ID" value="GFH55390.1"/>
    <property type="molecule type" value="Genomic_DNA"/>
</dbReference>
<organism evidence="2 3">
    <name type="scientific">Chaetoceros tenuissimus</name>
    <dbReference type="NCBI Taxonomy" id="426638"/>
    <lineage>
        <taxon>Eukaryota</taxon>
        <taxon>Sar</taxon>
        <taxon>Stramenopiles</taxon>
        <taxon>Ochrophyta</taxon>
        <taxon>Bacillariophyta</taxon>
        <taxon>Coscinodiscophyceae</taxon>
        <taxon>Chaetocerotophycidae</taxon>
        <taxon>Chaetocerotales</taxon>
        <taxon>Chaetocerotaceae</taxon>
        <taxon>Chaetoceros</taxon>
    </lineage>
</organism>
<accession>A0AAD3D2L2</accession>
<feature type="region of interest" description="Disordered" evidence="1">
    <location>
        <begin position="78"/>
        <end position="100"/>
    </location>
</feature>